<name>A0ABD0QKN9_CIRMR</name>
<keyword evidence="2" id="KW-1185">Reference proteome</keyword>
<feature type="non-terminal residue" evidence="1">
    <location>
        <position position="1"/>
    </location>
</feature>
<dbReference type="InterPro" id="IPR027417">
    <property type="entry name" value="P-loop_NTPase"/>
</dbReference>
<dbReference type="Proteomes" id="UP001529510">
    <property type="component" value="Unassembled WGS sequence"/>
</dbReference>
<dbReference type="Gene3D" id="3.40.50.300">
    <property type="entry name" value="P-loop containing nucleotide triphosphate hydrolases"/>
    <property type="match status" value="1"/>
</dbReference>
<dbReference type="EMBL" id="JAMKFB020000008">
    <property type="protein sequence ID" value="KAL0186802.1"/>
    <property type="molecule type" value="Genomic_DNA"/>
</dbReference>
<comment type="caution">
    <text evidence="1">The sequence shown here is derived from an EMBL/GenBank/DDBJ whole genome shotgun (WGS) entry which is preliminary data.</text>
</comment>
<protein>
    <submittedName>
        <fullName evidence="1">Uncharacterized protein</fullName>
    </submittedName>
</protein>
<reference evidence="1 2" key="1">
    <citation type="submission" date="2024-05" db="EMBL/GenBank/DDBJ databases">
        <title>Genome sequencing and assembly of Indian major carp, Cirrhinus mrigala (Hamilton, 1822).</title>
        <authorList>
            <person name="Mohindra V."/>
            <person name="Chowdhury L.M."/>
            <person name="Lal K."/>
            <person name="Jena J.K."/>
        </authorList>
    </citation>
    <scope>NUCLEOTIDE SEQUENCE [LARGE SCALE GENOMIC DNA]</scope>
    <source>
        <strain evidence="1">CM1030</strain>
        <tissue evidence="1">Blood</tissue>
    </source>
</reference>
<feature type="non-terminal residue" evidence="1">
    <location>
        <position position="52"/>
    </location>
</feature>
<accession>A0ABD0QKN9</accession>
<gene>
    <name evidence="1" type="ORF">M9458_018472</name>
</gene>
<evidence type="ECO:0000313" key="2">
    <source>
        <dbReference type="Proteomes" id="UP001529510"/>
    </source>
</evidence>
<evidence type="ECO:0000313" key="1">
    <source>
        <dbReference type="EMBL" id="KAL0186802.1"/>
    </source>
</evidence>
<proteinExistence type="predicted"/>
<dbReference type="AlphaFoldDB" id="A0ABD0QKN9"/>
<organism evidence="1 2">
    <name type="scientific">Cirrhinus mrigala</name>
    <name type="common">Mrigala</name>
    <dbReference type="NCBI Taxonomy" id="683832"/>
    <lineage>
        <taxon>Eukaryota</taxon>
        <taxon>Metazoa</taxon>
        <taxon>Chordata</taxon>
        <taxon>Craniata</taxon>
        <taxon>Vertebrata</taxon>
        <taxon>Euteleostomi</taxon>
        <taxon>Actinopterygii</taxon>
        <taxon>Neopterygii</taxon>
        <taxon>Teleostei</taxon>
        <taxon>Ostariophysi</taxon>
        <taxon>Cypriniformes</taxon>
        <taxon>Cyprinidae</taxon>
        <taxon>Labeoninae</taxon>
        <taxon>Labeonini</taxon>
        <taxon>Cirrhinus</taxon>
    </lineage>
</organism>
<sequence length="52" mass="5874">HISLRSKLFVYEEDSESNIPLSIDPMFNQVCQAVNGFIFVANAETERGMIVL</sequence>